<dbReference type="EMBL" id="FQUC01000003">
    <property type="protein sequence ID" value="SHF02288.1"/>
    <property type="molecule type" value="Genomic_DNA"/>
</dbReference>
<evidence type="ECO:0000313" key="2">
    <source>
        <dbReference type="Proteomes" id="UP000184480"/>
    </source>
</evidence>
<sequence>MTRKIQDKINSDREIVDLRMQSEDLINNAEMMSEEDYRKEAKRISDAIDARVDVLFRESKDS</sequence>
<dbReference type="RefSeq" id="WP_062177364.1">
    <property type="nucleotide sequence ID" value="NZ_BBXL01000003.1"/>
</dbReference>
<gene>
    <name evidence="1" type="ORF">SAMN05444362_103108</name>
</gene>
<reference evidence="2" key="1">
    <citation type="submission" date="2016-11" db="EMBL/GenBank/DDBJ databases">
        <authorList>
            <person name="Varghese N."/>
            <person name="Submissions S."/>
        </authorList>
    </citation>
    <scope>NUCLEOTIDE SEQUENCE [LARGE SCALE GENOMIC DNA]</scope>
    <source>
        <strain evidence="2">DSM 27370</strain>
    </source>
</reference>
<dbReference type="OrthoDB" id="997544at2"/>
<accession>A0A1M4Y9F1</accession>
<keyword evidence="2" id="KW-1185">Reference proteome</keyword>
<protein>
    <submittedName>
        <fullName evidence="1">Uncharacterized protein</fullName>
    </submittedName>
</protein>
<dbReference type="Proteomes" id="UP000184480">
    <property type="component" value="Unassembled WGS sequence"/>
</dbReference>
<evidence type="ECO:0000313" key="1">
    <source>
        <dbReference type="EMBL" id="SHF02288.1"/>
    </source>
</evidence>
<organism evidence="1 2">
    <name type="scientific">Dysgonomonas macrotermitis</name>
    <dbReference type="NCBI Taxonomy" id="1346286"/>
    <lineage>
        <taxon>Bacteria</taxon>
        <taxon>Pseudomonadati</taxon>
        <taxon>Bacteroidota</taxon>
        <taxon>Bacteroidia</taxon>
        <taxon>Bacteroidales</taxon>
        <taxon>Dysgonomonadaceae</taxon>
        <taxon>Dysgonomonas</taxon>
    </lineage>
</organism>
<dbReference type="AlphaFoldDB" id="A0A1M4Y9F1"/>
<proteinExistence type="predicted"/>
<name>A0A1M4Y9F1_9BACT</name>